<protein>
    <submittedName>
        <fullName evidence="1">Uncharacterized protein</fullName>
    </submittedName>
</protein>
<dbReference type="EMBL" id="PXOG01000163">
    <property type="protein sequence ID" value="RGP71134.1"/>
    <property type="molecule type" value="Genomic_DNA"/>
</dbReference>
<proteinExistence type="predicted"/>
<evidence type="ECO:0000313" key="1">
    <source>
        <dbReference type="EMBL" id="RGP71134.1"/>
    </source>
</evidence>
<accession>A0A395SFA7</accession>
<dbReference type="OrthoDB" id="5083086at2759"/>
<comment type="caution">
    <text evidence="1">The sequence shown here is derived from an EMBL/GenBank/DDBJ whole genome shotgun (WGS) entry which is preliminary data.</text>
</comment>
<reference evidence="1 2" key="1">
    <citation type="journal article" date="2018" name="PLoS Pathog.">
        <title>Evolution of structural diversity of trichothecenes, a family of toxins produced by plant pathogenic and entomopathogenic fungi.</title>
        <authorList>
            <person name="Proctor R.H."/>
            <person name="McCormick S.P."/>
            <person name="Kim H.S."/>
            <person name="Cardoza R.E."/>
            <person name="Stanley A.M."/>
            <person name="Lindo L."/>
            <person name="Kelly A."/>
            <person name="Brown D.W."/>
            <person name="Lee T."/>
            <person name="Vaughan M.M."/>
            <person name="Alexander N.J."/>
            <person name="Busman M."/>
            <person name="Gutierrez S."/>
        </authorList>
    </citation>
    <scope>NUCLEOTIDE SEQUENCE [LARGE SCALE GENOMIC DNA]</scope>
    <source>
        <strain evidence="1 2">NRRL 20695</strain>
    </source>
</reference>
<dbReference type="AlphaFoldDB" id="A0A395SFA7"/>
<dbReference type="Proteomes" id="UP000266234">
    <property type="component" value="Unassembled WGS sequence"/>
</dbReference>
<organism evidence="1 2">
    <name type="scientific">Fusarium longipes</name>
    <dbReference type="NCBI Taxonomy" id="694270"/>
    <lineage>
        <taxon>Eukaryota</taxon>
        <taxon>Fungi</taxon>
        <taxon>Dikarya</taxon>
        <taxon>Ascomycota</taxon>
        <taxon>Pezizomycotina</taxon>
        <taxon>Sordariomycetes</taxon>
        <taxon>Hypocreomycetidae</taxon>
        <taxon>Hypocreales</taxon>
        <taxon>Nectriaceae</taxon>
        <taxon>Fusarium</taxon>
    </lineage>
</organism>
<keyword evidence="2" id="KW-1185">Reference proteome</keyword>
<evidence type="ECO:0000313" key="2">
    <source>
        <dbReference type="Proteomes" id="UP000266234"/>
    </source>
</evidence>
<name>A0A395SFA7_9HYPO</name>
<sequence>MASRLPGHQKRDFPRESTAMMGDQLPFIFQYPHLSQDMLPVPPTELHSSGESAFTLVPSLGTYRQRVISDTGMVDKDGLELIWSEEYNTLIKAKDAPWYSHAIQFIAQIPQSDTDWSRHVSSNDDIQSLCNDLKLPYLYPEFQSHIDWSRLFDECAQHLARACDNPPLASLFSLIFVAACQVALDDGCPRETVLRGLGSCARHCGMAEDELTELVLDNVREGRCDSACFSFIQKRISSTYRPTVPLQSECLEIPALVYDLLGGEVRYQVIVQILCPEKADGAYGYNSVDMTDVMEFDERDDGG</sequence>
<gene>
    <name evidence="1" type="ORF">FLONG3_7262</name>
</gene>